<protein>
    <submittedName>
        <fullName evidence="1">Uncharacterized protein</fullName>
    </submittedName>
</protein>
<proteinExistence type="predicted"/>
<name>A0A4Y7SB15_COPMI</name>
<dbReference type="AlphaFoldDB" id="A0A4Y7SB15"/>
<keyword evidence="2" id="KW-1185">Reference proteome</keyword>
<accession>A0A4Y7SB15</accession>
<dbReference type="Proteomes" id="UP000298030">
    <property type="component" value="Unassembled WGS sequence"/>
</dbReference>
<evidence type="ECO:0000313" key="2">
    <source>
        <dbReference type="Proteomes" id="UP000298030"/>
    </source>
</evidence>
<reference evidence="1 2" key="1">
    <citation type="journal article" date="2019" name="Nat. Ecol. Evol.">
        <title>Megaphylogeny resolves global patterns of mushroom evolution.</title>
        <authorList>
            <person name="Varga T."/>
            <person name="Krizsan K."/>
            <person name="Foldi C."/>
            <person name="Dima B."/>
            <person name="Sanchez-Garcia M."/>
            <person name="Sanchez-Ramirez S."/>
            <person name="Szollosi G.J."/>
            <person name="Szarkandi J.G."/>
            <person name="Papp V."/>
            <person name="Albert L."/>
            <person name="Andreopoulos W."/>
            <person name="Angelini C."/>
            <person name="Antonin V."/>
            <person name="Barry K.W."/>
            <person name="Bougher N.L."/>
            <person name="Buchanan P."/>
            <person name="Buyck B."/>
            <person name="Bense V."/>
            <person name="Catcheside P."/>
            <person name="Chovatia M."/>
            <person name="Cooper J."/>
            <person name="Damon W."/>
            <person name="Desjardin D."/>
            <person name="Finy P."/>
            <person name="Geml J."/>
            <person name="Haridas S."/>
            <person name="Hughes K."/>
            <person name="Justo A."/>
            <person name="Karasinski D."/>
            <person name="Kautmanova I."/>
            <person name="Kiss B."/>
            <person name="Kocsube S."/>
            <person name="Kotiranta H."/>
            <person name="LaButti K.M."/>
            <person name="Lechner B.E."/>
            <person name="Liimatainen K."/>
            <person name="Lipzen A."/>
            <person name="Lukacs Z."/>
            <person name="Mihaltcheva S."/>
            <person name="Morgado L.N."/>
            <person name="Niskanen T."/>
            <person name="Noordeloos M.E."/>
            <person name="Ohm R.A."/>
            <person name="Ortiz-Santana B."/>
            <person name="Ovrebo C."/>
            <person name="Racz N."/>
            <person name="Riley R."/>
            <person name="Savchenko A."/>
            <person name="Shiryaev A."/>
            <person name="Soop K."/>
            <person name="Spirin V."/>
            <person name="Szebenyi C."/>
            <person name="Tomsovsky M."/>
            <person name="Tulloss R.E."/>
            <person name="Uehling J."/>
            <person name="Grigoriev I.V."/>
            <person name="Vagvolgyi C."/>
            <person name="Papp T."/>
            <person name="Martin F.M."/>
            <person name="Miettinen O."/>
            <person name="Hibbett D.S."/>
            <person name="Nagy L.G."/>
        </authorList>
    </citation>
    <scope>NUCLEOTIDE SEQUENCE [LARGE SCALE GENOMIC DNA]</scope>
    <source>
        <strain evidence="1 2">FP101781</strain>
    </source>
</reference>
<comment type="caution">
    <text evidence="1">The sequence shown here is derived from an EMBL/GenBank/DDBJ whole genome shotgun (WGS) entry which is preliminary data.</text>
</comment>
<dbReference type="EMBL" id="QPFP01000231">
    <property type="protein sequence ID" value="TEB18717.1"/>
    <property type="molecule type" value="Genomic_DNA"/>
</dbReference>
<sequence>MIPNLTTPLSFFVLPPRSSRAQCCILSKIVNDPLSFQLDMASLVFKLGQPSIRRLSQINTRKTARRITGVPTDVRKKRDYNTNEI</sequence>
<gene>
    <name evidence="1" type="ORF">FA13DRAFT_556399</name>
</gene>
<organism evidence="1 2">
    <name type="scientific">Coprinellus micaceus</name>
    <name type="common">Glistening ink-cap mushroom</name>
    <name type="synonym">Coprinus micaceus</name>
    <dbReference type="NCBI Taxonomy" id="71717"/>
    <lineage>
        <taxon>Eukaryota</taxon>
        <taxon>Fungi</taxon>
        <taxon>Dikarya</taxon>
        <taxon>Basidiomycota</taxon>
        <taxon>Agaricomycotina</taxon>
        <taxon>Agaricomycetes</taxon>
        <taxon>Agaricomycetidae</taxon>
        <taxon>Agaricales</taxon>
        <taxon>Agaricineae</taxon>
        <taxon>Psathyrellaceae</taxon>
        <taxon>Coprinellus</taxon>
    </lineage>
</organism>
<evidence type="ECO:0000313" key="1">
    <source>
        <dbReference type="EMBL" id="TEB18717.1"/>
    </source>
</evidence>